<organism evidence="3 4">
    <name type="scientific">Pseudodonghicola xiamenensis</name>
    <dbReference type="NCBI Taxonomy" id="337702"/>
    <lineage>
        <taxon>Bacteria</taxon>
        <taxon>Pseudomonadati</taxon>
        <taxon>Pseudomonadota</taxon>
        <taxon>Alphaproteobacteria</taxon>
        <taxon>Rhodobacterales</taxon>
        <taxon>Paracoccaceae</taxon>
        <taxon>Pseudodonghicola</taxon>
    </lineage>
</organism>
<evidence type="ECO:0000313" key="3">
    <source>
        <dbReference type="EMBL" id="GHG80459.1"/>
    </source>
</evidence>
<name>A0A8J3MD22_9RHOB</name>
<dbReference type="SUPFAM" id="SSF53448">
    <property type="entry name" value="Nucleotide-diphospho-sugar transferases"/>
    <property type="match status" value="1"/>
</dbReference>
<sequence>MAEPLPILLLAAGQSRRMRGRDKLLAPVDGQPLLRRMAERALAARLGPVLVALPIAPHPRYGVIDGLAITPVAVPDAAEGMSASLRRGLAALPPSAPAVMILLADLPDLTVDDLRSVAKAFDPKSKNMIWRGTSAGQPGHPVILSRALFPELSSLSGDTGAQPVLRRHKDRVALVPLPGDHAICDLDTPEAWTAWRSRHPE</sequence>
<evidence type="ECO:0000256" key="1">
    <source>
        <dbReference type="ARBA" id="ARBA00022842"/>
    </source>
</evidence>
<dbReference type="CDD" id="cd04182">
    <property type="entry name" value="GT_2_like_f"/>
    <property type="match status" value="1"/>
</dbReference>
<evidence type="ECO:0000313" key="4">
    <source>
        <dbReference type="Proteomes" id="UP000611500"/>
    </source>
</evidence>
<dbReference type="InterPro" id="IPR025877">
    <property type="entry name" value="MobA-like_NTP_Trfase"/>
</dbReference>
<protein>
    <submittedName>
        <fullName evidence="3">Molybdopterin-guanine dinucleotide biosynthesis protein A</fullName>
    </submittedName>
</protein>
<dbReference type="PANTHER" id="PTHR43777:SF1">
    <property type="entry name" value="MOLYBDENUM COFACTOR CYTIDYLYLTRANSFERASE"/>
    <property type="match status" value="1"/>
</dbReference>
<dbReference type="Pfam" id="PF12804">
    <property type="entry name" value="NTP_transf_3"/>
    <property type="match status" value="1"/>
</dbReference>
<feature type="domain" description="MobA-like NTP transferase" evidence="2">
    <location>
        <begin position="8"/>
        <end position="170"/>
    </location>
</feature>
<dbReference type="EMBL" id="BNAP01000001">
    <property type="protein sequence ID" value="GHG80459.1"/>
    <property type="molecule type" value="Genomic_DNA"/>
</dbReference>
<accession>A0A8J3MD22</accession>
<dbReference type="InterPro" id="IPR029044">
    <property type="entry name" value="Nucleotide-diphossugar_trans"/>
</dbReference>
<keyword evidence="4" id="KW-1185">Reference proteome</keyword>
<keyword evidence="1" id="KW-0460">Magnesium</keyword>
<dbReference type="AlphaFoldDB" id="A0A8J3MD22"/>
<reference evidence="3" key="1">
    <citation type="journal article" date="2014" name="Int. J. Syst. Evol. Microbiol.">
        <title>Complete genome sequence of Corynebacterium casei LMG S-19264T (=DSM 44701T), isolated from a smear-ripened cheese.</title>
        <authorList>
            <consortium name="US DOE Joint Genome Institute (JGI-PGF)"/>
            <person name="Walter F."/>
            <person name="Albersmeier A."/>
            <person name="Kalinowski J."/>
            <person name="Ruckert C."/>
        </authorList>
    </citation>
    <scope>NUCLEOTIDE SEQUENCE</scope>
    <source>
        <strain evidence="3">CGMCC 1.7081</strain>
    </source>
</reference>
<comment type="caution">
    <text evidence="3">The sequence shown here is derived from an EMBL/GenBank/DDBJ whole genome shotgun (WGS) entry which is preliminary data.</text>
</comment>
<proteinExistence type="predicted"/>
<dbReference type="RefSeq" id="WP_028092109.1">
    <property type="nucleotide sequence ID" value="NZ_BNAP01000001.1"/>
</dbReference>
<gene>
    <name evidence="3" type="ORF">GCM10010961_03610</name>
</gene>
<evidence type="ECO:0000259" key="2">
    <source>
        <dbReference type="Pfam" id="PF12804"/>
    </source>
</evidence>
<dbReference type="Gene3D" id="3.90.550.10">
    <property type="entry name" value="Spore Coat Polysaccharide Biosynthesis Protein SpsA, Chain A"/>
    <property type="match status" value="1"/>
</dbReference>
<dbReference type="Proteomes" id="UP000611500">
    <property type="component" value="Unassembled WGS sequence"/>
</dbReference>
<dbReference type="PANTHER" id="PTHR43777">
    <property type="entry name" value="MOLYBDENUM COFACTOR CYTIDYLYLTRANSFERASE"/>
    <property type="match status" value="1"/>
</dbReference>
<reference evidence="3" key="2">
    <citation type="submission" date="2020-09" db="EMBL/GenBank/DDBJ databases">
        <authorList>
            <person name="Sun Q."/>
            <person name="Zhou Y."/>
        </authorList>
    </citation>
    <scope>NUCLEOTIDE SEQUENCE</scope>
    <source>
        <strain evidence="3">CGMCC 1.7081</strain>
    </source>
</reference>
<dbReference type="GO" id="GO:0016779">
    <property type="term" value="F:nucleotidyltransferase activity"/>
    <property type="evidence" value="ECO:0007669"/>
    <property type="project" value="UniProtKB-ARBA"/>
</dbReference>